<dbReference type="Pfam" id="PF13673">
    <property type="entry name" value="Acetyltransf_10"/>
    <property type="match status" value="1"/>
</dbReference>
<dbReference type="GO" id="GO:0016747">
    <property type="term" value="F:acyltransferase activity, transferring groups other than amino-acyl groups"/>
    <property type="evidence" value="ECO:0007669"/>
    <property type="project" value="InterPro"/>
</dbReference>
<proteinExistence type="predicted"/>
<evidence type="ECO:0000259" key="1">
    <source>
        <dbReference type="PROSITE" id="PS51186"/>
    </source>
</evidence>
<dbReference type="InterPro" id="IPR052564">
    <property type="entry name" value="N-acetyltrans/Recomb-assoc"/>
</dbReference>
<dbReference type="Proteomes" id="UP000229782">
    <property type="component" value="Unassembled WGS sequence"/>
</dbReference>
<name>A0A2H0N1W2_9BACT</name>
<gene>
    <name evidence="2" type="ORF">COV60_03250</name>
</gene>
<evidence type="ECO:0000313" key="3">
    <source>
        <dbReference type="Proteomes" id="UP000229782"/>
    </source>
</evidence>
<organism evidence="2 3">
    <name type="scientific">Candidatus Magasanikbacteria bacterium CG11_big_fil_rev_8_21_14_0_20_43_7</name>
    <dbReference type="NCBI Taxonomy" id="1974654"/>
    <lineage>
        <taxon>Bacteria</taxon>
        <taxon>Candidatus Magasanikiibacteriota</taxon>
    </lineage>
</organism>
<dbReference type="CDD" id="cd04301">
    <property type="entry name" value="NAT_SF"/>
    <property type="match status" value="1"/>
</dbReference>
<feature type="domain" description="N-acetyltransferase" evidence="1">
    <location>
        <begin position="1"/>
        <end position="150"/>
    </location>
</feature>
<accession>A0A2H0N1W2</accession>
<dbReference type="EMBL" id="PCWM01000077">
    <property type="protein sequence ID" value="PIR02897.1"/>
    <property type="molecule type" value="Genomic_DNA"/>
</dbReference>
<dbReference type="Gene3D" id="3.40.630.30">
    <property type="match status" value="1"/>
</dbReference>
<dbReference type="AlphaFoldDB" id="A0A2H0N1W2"/>
<dbReference type="PROSITE" id="PS51186">
    <property type="entry name" value="GNAT"/>
    <property type="match status" value="1"/>
</dbReference>
<dbReference type="InterPro" id="IPR000182">
    <property type="entry name" value="GNAT_dom"/>
</dbReference>
<comment type="caution">
    <text evidence="2">The sequence shown here is derived from an EMBL/GenBank/DDBJ whole genome shotgun (WGS) entry which is preliminary data.</text>
</comment>
<reference evidence="2 3" key="1">
    <citation type="submission" date="2017-09" db="EMBL/GenBank/DDBJ databases">
        <title>Depth-based differentiation of microbial function through sediment-hosted aquifers and enrichment of novel symbionts in the deep terrestrial subsurface.</title>
        <authorList>
            <person name="Probst A.J."/>
            <person name="Ladd B."/>
            <person name="Jarett J.K."/>
            <person name="Geller-Mcgrath D.E."/>
            <person name="Sieber C.M."/>
            <person name="Emerson J.B."/>
            <person name="Anantharaman K."/>
            <person name="Thomas B.C."/>
            <person name="Malmstrom R."/>
            <person name="Stieglmeier M."/>
            <person name="Klingl A."/>
            <person name="Woyke T."/>
            <person name="Ryan C.M."/>
            <person name="Banfield J.F."/>
        </authorList>
    </citation>
    <scope>NUCLEOTIDE SEQUENCE [LARGE SCALE GENOMIC DNA]</scope>
    <source>
        <strain evidence="2">CG11_big_fil_rev_8_21_14_0_20_43_7</strain>
    </source>
</reference>
<dbReference type="InterPro" id="IPR016181">
    <property type="entry name" value="Acyl_CoA_acyltransferase"/>
</dbReference>
<sequence length="150" mass="17214">MTIRPIQPTDYACVEELVKAAILEINAKVYSQPIIERMLSVDPYRPRTTLHEREYFVALIEGEVRGVVGMKENEVKTFFVDPNYHGEGVGTKLISHIEKLISKQGYSKSIVFSTISAQSFYENQGYAVIREVISDIDGEKMLRFYMEKKL</sequence>
<protein>
    <recommendedName>
        <fullName evidence="1">N-acetyltransferase domain-containing protein</fullName>
    </recommendedName>
</protein>
<evidence type="ECO:0000313" key="2">
    <source>
        <dbReference type="EMBL" id="PIR02897.1"/>
    </source>
</evidence>
<dbReference type="PANTHER" id="PTHR43451:SF1">
    <property type="entry name" value="ACETYLTRANSFERASE"/>
    <property type="match status" value="1"/>
</dbReference>
<dbReference type="PANTHER" id="PTHR43451">
    <property type="entry name" value="ACETYLTRANSFERASE (GNAT) FAMILY PROTEIN"/>
    <property type="match status" value="1"/>
</dbReference>
<dbReference type="SUPFAM" id="SSF55729">
    <property type="entry name" value="Acyl-CoA N-acyltransferases (Nat)"/>
    <property type="match status" value="1"/>
</dbReference>